<evidence type="ECO:0000313" key="2">
    <source>
        <dbReference type="EMBL" id="QRD06230.1"/>
    </source>
</evidence>
<dbReference type="VEuPathDB" id="FungiDB:JI435_423150"/>
<sequence>MISTWFGLRVELRRAGCSVYSLFLNLTRPAAIAGSVLDNDRLYLSPLLPPHKPIQTDLIPHSNSTPSRPIEA</sequence>
<feature type="compositionally biased region" description="Polar residues" evidence="1">
    <location>
        <begin position="61"/>
        <end position="72"/>
    </location>
</feature>
<reference evidence="3" key="1">
    <citation type="journal article" date="2021" name="BMC Genomics">
        <title>Chromosome-level genome assembly and manually-curated proteome of model necrotroph Parastagonospora nodorum Sn15 reveals a genome-wide trove of candidate effector homologs, and redundancy of virulence-related functions within an accessory chromosome.</title>
        <authorList>
            <person name="Bertazzoni S."/>
            <person name="Jones D.A.B."/>
            <person name="Phan H.T."/>
            <person name="Tan K.-C."/>
            <person name="Hane J.K."/>
        </authorList>
    </citation>
    <scope>NUCLEOTIDE SEQUENCE [LARGE SCALE GENOMIC DNA]</scope>
    <source>
        <strain evidence="3">SN15 / ATCC MYA-4574 / FGSC 10173)</strain>
    </source>
</reference>
<dbReference type="AlphaFoldDB" id="A0A7U2IAP5"/>
<evidence type="ECO:0000256" key="1">
    <source>
        <dbReference type="SAM" id="MobiDB-lite"/>
    </source>
</evidence>
<dbReference type="Proteomes" id="UP000663193">
    <property type="component" value="Chromosome 20"/>
</dbReference>
<accession>A0A7U2IAP5</accession>
<feature type="region of interest" description="Disordered" evidence="1">
    <location>
        <begin position="52"/>
        <end position="72"/>
    </location>
</feature>
<name>A0A7U2IAP5_PHANO</name>
<proteinExistence type="predicted"/>
<keyword evidence="3" id="KW-1185">Reference proteome</keyword>
<dbReference type="EMBL" id="CP069042">
    <property type="protein sequence ID" value="QRD06230.1"/>
    <property type="molecule type" value="Genomic_DNA"/>
</dbReference>
<evidence type="ECO:0000313" key="3">
    <source>
        <dbReference type="Proteomes" id="UP000663193"/>
    </source>
</evidence>
<gene>
    <name evidence="2" type="ORF">JI435_423150</name>
</gene>
<organism evidence="2 3">
    <name type="scientific">Phaeosphaeria nodorum (strain SN15 / ATCC MYA-4574 / FGSC 10173)</name>
    <name type="common">Glume blotch fungus</name>
    <name type="synonym">Parastagonospora nodorum</name>
    <dbReference type="NCBI Taxonomy" id="321614"/>
    <lineage>
        <taxon>Eukaryota</taxon>
        <taxon>Fungi</taxon>
        <taxon>Dikarya</taxon>
        <taxon>Ascomycota</taxon>
        <taxon>Pezizomycotina</taxon>
        <taxon>Dothideomycetes</taxon>
        <taxon>Pleosporomycetidae</taxon>
        <taxon>Pleosporales</taxon>
        <taxon>Pleosporineae</taxon>
        <taxon>Phaeosphaeriaceae</taxon>
        <taxon>Parastagonospora</taxon>
    </lineage>
</organism>
<protein>
    <submittedName>
        <fullName evidence="2">Uncharacterized protein</fullName>
    </submittedName>
</protein>